<gene>
    <name evidence="1" type="ORF">METZ01_LOCUS373251</name>
</gene>
<name>A0A382TG14_9ZZZZ</name>
<sequence>MNLSISRLCKTAALILLLVSFTTYAQWSDSPSDEIMIRGGWLFDGISNTRRQNTGIVIRGGKIVEVDADLQEKDLTATNVVDLTDSETVLPGMIDLHAHYNFDLVDVGRVEEVV</sequence>
<feature type="non-terminal residue" evidence="1">
    <location>
        <position position="114"/>
    </location>
</feature>
<evidence type="ECO:0000313" key="1">
    <source>
        <dbReference type="EMBL" id="SVD20397.1"/>
    </source>
</evidence>
<proteinExistence type="predicted"/>
<dbReference type="AlphaFoldDB" id="A0A382TG14"/>
<dbReference type="GO" id="GO:0016810">
    <property type="term" value="F:hydrolase activity, acting on carbon-nitrogen (but not peptide) bonds"/>
    <property type="evidence" value="ECO:0007669"/>
    <property type="project" value="InterPro"/>
</dbReference>
<accession>A0A382TG14</accession>
<organism evidence="1">
    <name type="scientific">marine metagenome</name>
    <dbReference type="NCBI Taxonomy" id="408172"/>
    <lineage>
        <taxon>unclassified sequences</taxon>
        <taxon>metagenomes</taxon>
        <taxon>ecological metagenomes</taxon>
    </lineage>
</organism>
<protein>
    <recommendedName>
        <fullName evidence="2">Amidohydrolase 3 domain-containing protein</fullName>
    </recommendedName>
</protein>
<dbReference type="SUPFAM" id="SSF51338">
    <property type="entry name" value="Composite domain of metallo-dependent hydrolases"/>
    <property type="match status" value="1"/>
</dbReference>
<reference evidence="1" key="1">
    <citation type="submission" date="2018-05" db="EMBL/GenBank/DDBJ databases">
        <authorList>
            <person name="Lanie J.A."/>
            <person name="Ng W.-L."/>
            <person name="Kazmierczak K.M."/>
            <person name="Andrzejewski T.M."/>
            <person name="Davidsen T.M."/>
            <person name="Wayne K.J."/>
            <person name="Tettelin H."/>
            <person name="Glass J.I."/>
            <person name="Rusch D."/>
            <person name="Podicherti R."/>
            <person name="Tsui H.-C.T."/>
            <person name="Winkler M.E."/>
        </authorList>
    </citation>
    <scope>NUCLEOTIDE SEQUENCE</scope>
</reference>
<evidence type="ECO:0008006" key="2">
    <source>
        <dbReference type="Google" id="ProtNLM"/>
    </source>
</evidence>
<dbReference type="EMBL" id="UINC01135940">
    <property type="protein sequence ID" value="SVD20397.1"/>
    <property type="molecule type" value="Genomic_DNA"/>
</dbReference>
<dbReference type="InterPro" id="IPR011059">
    <property type="entry name" value="Metal-dep_hydrolase_composite"/>
</dbReference>
<dbReference type="Gene3D" id="2.30.40.10">
    <property type="entry name" value="Urease, subunit C, domain 1"/>
    <property type="match status" value="1"/>
</dbReference>